<dbReference type="PIRSF" id="PIRSF000350">
    <property type="entry name" value="Mercury_reductase_MerA"/>
    <property type="match status" value="1"/>
</dbReference>
<evidence type="ECO:0000256" key="2">
    <source>
        <dbReference type="ARBA" id="ARBA00022630"/>
    </source>
</evidence>
<dbReference type="GO" id="GO:0016152">
    <property type="term" value="F:mercury (II) reductase (NADP+) activity"/>
    <property type="evidence" value="ECO:0007669"/>
    <property type="project" value="UniProtKB-EC"/>
</dbReference>
<reference evidence="13 14" key="1">
    <citation type="submission" date="2015-09" db="EMBL/GenBank/DDBJ databases">
        <title>Genome of Desulfovibrio dechloracetivorans BerOc1, a mercury methylating strain isolated from highly hydrocarbons and metals contaminated coastal sediments.</title>
        <authorList>
            <person name="Goni Urriza M."/>
            <person name="Gassie C."/>
            <person name="Bouchez O."/>
            <person name="Klopp C."/>
            <person name="Ranchou-Peyruse A."/>
            <person name="Remy G."/>
        </authorList>
    </citation>
    <scope>NUCLEOTIDE SEQUENCE [LARGE SCALE GENOMIC DNA]</scope>
    <source>
        <strain evidence="13 14">BerOc1</strain>
    </source>
</reference>
<dbReference type="InterPro" id="IPR023753">
    <property type="entry name" value="FAD/NAD-binding_dom"/>
</dbReference>
<dbReference type="Pfam" id="PF07992">
    <property type="entry name" value="Pyr_redox_2"/>
    <property type="match status" value="1"/>
</dbReference>
<dbReference type="Gene3D" id="3.50.50.60">
    <property type="entry name" value="FAD/NAD(P)-binding domain"/>
    <property type="match status" value="2"/>
</dbReference>
<dbReference type="EC" id="1.16.1.1" evidence="13"/>
<keyword evidence="14" id="KW-1185">Reference proteome</keyword>
<dbReference type="Gene3D" id="3.30.390.30">
    <property type="match status" value="1"/>
</dbReference>
<feature type="binding site" evidence="8">
    <location>
        <position position="309"/>
    </location>
    <ligand>
        <name>FAD</name>
        <dbReference type="ChEBI" id="CHEBI:57692"/>
    </ligand>
</feature>
<dbReference type="EMBL" id="LKAQ01000001">
    <property type="protein sequence ID" value="OIQ51654.1"/>
    <property type="molecule type" value="Genomic_DNA"/>
</dbReference>
<feature type="binding site" evidence="8">
    <location>
        <begin position="179"/>
        <end position="186"/>
    </location>
    <ligand>
        <name>NAD(+)</name>
        <dbReference type="ChEBI" id="CHEBI:57540"/>
    </ligand>
</feature>
<evidence type="ECO:0000256" key="10">
    <source>
        <dbReference type="RuleBase" id="RU003691"/>
    </source>
</evidence>
<feature type="domain" description="Pyridine nucleotide-disulphide oxidoreductase dimerisation" evidence="11">
    <location>
        <begin position="345"/>
        <end position="447"/>
    </location>
</feature>
<dbReference type="PRINTS" id="PR00411">
    <property type="entry name" value="PNDRDTASEI"/>
</dbReference>
<keyword evidence="8" id="KW-0547">Nucleotide-binding</keyword>
<comment type="caution">
    <text evidence="13">The sequence shown here is derived from an EMBL/GenBank/DDBJ whole genome shotgun (WGS) entry which is preliminary data.</text>
</comment>
<evidence type="ECO:0000256" key="7">
    <source>
        <dbReference type="ARBA" id="ARBA00023284"/>
    </source>
</evidence>
<feature type="binding site" evidence="8">
    <location>
        <begin position="142"/>
        <end position="144"/>
    </location>
    <ligand>
        <name>FAD</name>
        <dbReference type="ChEBI" id="CHEBI:57692"/>
    </ligand>
</feature>
<name>A0A1J5MYX6_9BACT</name>
<dbReference type="InterPro" id="IPR012999">
    <property type="entry name" value="Pyr_OxRdtase_I_AS"/>
</dbReference>
<evidence type="ECO:0000256" key="6">
    <source>
        <dbReference type="ARBA" id="ARBA00023157"/>
    </source>
</evidence>
<dbReference type="InterPro" id="IPR001100">
    <property type="entry name" value="Pyr_nuc-diS_OxRdtase"/>
</dbReference>
<evidence type="ECO:0000256" key="3">
    <source>
        <dbReference type="ARBA" id="ARBA00022827"/>
    </source>
</evidence>
<keyword evidence="3 8" id="KW-0274">FAD</keyword>
<feature type="disulfide bond" description="Redox-active" evidence="9">
    <location>
        <begin position="44"/>
        <end position="49"/>
    </location>
</feature>
<keyword evidence="8" id="KW-0520">NAD</keyword>
<accession>A0A1J5MYX6</accession>
<feature type="domain" description="FAD/NAD(P)-binding" evidence="12">
    <location>
        <begin position="6"/>
        <end position="324"/>
    </location>
</feature>
<keyword evidence="5 10" id="KW-0560">Oxidoreductase</keyword>
<dbReference type="Proteomes" id="UP000181901">
    <property type="component" value="Unassembled WGS sequence"/>
</dbReference>
<feature type="binding site" evidence="8">
    <location>
        <position position="53"/>
    </location>
    <ligand>
        <name>FAD</name>
        <dbReference type="ChEBI" id="CHEBI:57692"/>
    </ligand>
</feature>
<dbReference type="InterPro" id="IPR004099">
    <property type="entry name" value="Pyr_nucl-diS_OxRdtase_dimer"/>
</dbReference>
<evidence type="ECO:0000256" key="5">
    <source>
        <dbReference type="ARBA" id="ARBA00023002"/>
    </source>
</evidence>
<dbReference type="PANTHER" id="PTHR43014:SF2">
    <property type="entry name" value="MERCURIC REDUCTASE"/>
    <property type="match status" value="1"/>
</dbReference>
<keyword evidence="2 10" id="KW-0285">Flavoprotein</keyword>
<keyword evidence="4" id="KW-0521">NADP</keyword>
<dbReference type="PRINTS" id="PR00368">
    <property type="entry name" value="FADPNR"/>
</dbReference>
<dbReference type="GO" id="GO:0016668">
    <property type="term" value="F:oxidoreductase activity, acting on a sulfur group of donors, NAD(P) as acceptor"/>
    <property type="evidence" value="ECO:0007669"/>
    <property type="project" value="InterPro"/>
</dbReference>
<evidence type="ECO:0000256" key="9">
    <source>
        <dbReference type="PIRSR" id="PIRSR000350-4"/>
    </source>
</evidence>
<evidence type="ECO:0000256" key="1">
    <source>
        <dbReference type="ARBA" id="ARBA00007532"/>
    </source>
</evidence>
<feature type="binding site" evidence="8">
    <location>
        <position position="269"/>
    </location>
    <ligand>
        <name>NAD(+)</name>
        <dbReference type="ChEBI" id="CHEBI:57540"/>
    </ligand>
</feature>
<dbReference type="GO" id="GO:0050660">
    <property type="term" value="F:flavin adenine dinucleotide binding"/>
    <property type="evidence" value="ECO:0007669"/>
    <property type="project" value="TreeGrafter"/>
</dbReference>
<organism evidence="13 14">
    <name type="scientific">Pseudodesulfovibrio hydrargyri</name>
    <dbReference type="NCBI Taxonomy" id="2125990"/>
    <lineage>
        <taxon>Bacteria</taxon>
        <taxon>Pseudomonadati</taxon>
        <taxon>Thermodesulfobacteriota</taxon>
        <taxon>Desulfovibrionia</taxon>
        <taxon>Desulfovibrionales</taxon>
        <taxon>Desulfovibrionaceae</taxon>
    </lineage>
</organism>
<evidence type="ECO:0000256" key="8">
    <source>
        <dbReference type="PIRSR" id="PIRSR000350-3"/>
    </source>
</evidence>
<dbReference type="SUPFAM" id="SSF55424">
    <property type="entry name" value="FAD/NAD-linked reductases, dimerisation (C-terminal) domain"/>
    <property type="match status" value="1"/>
</dbReference>
<dbReference type="FunFam" id="3.30.390.30:FF:000001">
    <property type="entry name" value="Dihydrolipoyl dehydrogenase"/>
    <property type="match status" value="1"/>
</dbReference>
<dbReference type="PROSITE" id="PS00076">
    <property type="entry name" value="PYRIDINE_REDOX_1"/>
    <property type="match status" value="1"/>
</dbReference>
<dbReference type="Pfam" id="PF02852">
    <property type="entry name" value="Pyr_redox_dim"/>
    <property type="match status" value="1"/>
</dbReference>
<evidence type="ECO:0000259" key="11">
    <source>
        <dbReference type="Pfam" id="PF02852"/>
    </source>
</evidence>
<evidence type="ECO:0000256" key="4">
    <source>
        <dbReference type="ARBA" id="ARBA00022857"/>
    </source>
</evidence>
<dbReference type="SUPFAM" id="SSF51905">
    <property type="entry name" value="FAD/NAD(P)-binding domain"/>
    <property type="match status" value="1"/>
</dbReference>
<comment type="similarity">
    <text evidence="1 10">Belongs to the class-I pyridine nucleotide-disulfide oxidoreductase family.</text>
</comment>
<sequence>MAEYDYDIGVIGGGAAGLTVASGAAQLGVKTVLIERGPSLGGDCLHTGCVPSKTLIRTAAVYHDMRRATRYGLPEVDLPPVDMLSVNGRIREVIAAIQKHDSEERFCGLGVKVLFGEARFEDDHVVDCSGKRLSARFWVLATGSAPAAPPIDGLDGVDYLTNEDLFSLDRLPGSLAVIGGGPIGCEMAQAFARLGTRVTVVQRNCQLLPVEDEDMAEVVRGALMAEGVTVELCAATSGVRRINGEVEVVFTRNGRPHTVRAEKLLVAAGRMPRVAGLGLENCGVELAGRGVKVDARLRTTRKHIFACGDVLGRYLFTHAAGYEGSIVLSNAVFRLPRKADYTRLPWCTYTDPELASVGMNEKRAAAAGVEYKVFEESFADNDRARAEGGIDGKVKLILDHRERPLGAQVAGLHAGELAGQWTTALGGGVKLSALASTVMPYPTLAEINKRVAGRVLSAKLFSPKVRKTLSFLFDYKGRACTLD</sequence>
<keyword evidence="6" id="KW-1015">Disulfide bond</keyword>
<evidence type="ECO:0000313" key="13">
    <source>
        <dbReference type="EMBL" id="OIQ51654.1"/>
    </source>
</evidence>
<proteinExistence type="inferred from homology"/>
<keyword evidence="7 10" id="KW-0676">Redox-active center</keyword>
<dbReference type="RefSeq" id="WP_071543781.1">
    <property type="nucleotide sequence ID" value="NZ_LKAQ01000001.1"/>
</dbReference>
<dbReference type="AlphaFoldDB" id="A0A1J5MYX6"/>
<dbReference type="PANTHER" id="PTHR43014">
    <property type="entry name" value="MERCURIC REDUCTASE"/>
    <property type="match status" value="1"/>
</dbReference>
<gene>
    <name evidence="13" type="primary">merA</name>
    <name evidence="13" type="ORF">BerOc1_00109</name>
</gene>
<dbReference type="OrthoDB" id="9786429at2"/>
<dbReference type="InterPro" id="IPR016156">
    <property type="entry name" value="FAD/NAD-linked_Rdtase_dimer_sf"/>
</dbReference>
<evidence type="ECO:0000313" key="14">
    <source>
        <dbReference type="Proteomes" id="UP000181901"/>
    </source>
</evidence>
<evidence type="ECO:0000259" key="12">
    <source>
        <dbReference type="Pfam" id="PF07992"/>
    </source>
</evidence>
<dbReference type="InterPro" id="IPR036188">
    <property type="entry name" value="FAD/NAD-bd_sf"/>
</dbReference>
<protein>
    <submittedName>
        <fullName evidence="13">Mercuric reductase</fullName>
        <ecNumber evidence="13">1.16.1.1</ecNumber>
    </submittedName>
</protein>
<comment type="cofactor">
    <cofactor evidence="8">
        <name>FAD</name>
        <dbReference type="ChEBI" id="CHEBI:57692"/>
    </cofactor>
    <text evidence="8">Binds 1 FAD per subunit.</text>
</comment>
<dbReference type="GO" id="GO:0003955">
    <property type="term" value="F:NAD(P)H dehydrogenase (quinone) activity"/>
    <property type="evidence" value="ECO:0007669"/>
    <property type="project" value="TreeGrafter"/>
</dbReference>